<dbReference type="Proteomes" id="UP000261680">
    <property type="component" value="Unplaced"/>
</dbReference>
<dbReference type="OrthoDB" id="9451865at2759"/>
<feature type="signal peptide" evidence="2">
    <location>
        <begin position="1"/>
        <end position="28"/>
    </location>
</feature>
<feature type="compositionally biased region" description="Basic and acidic residues" evidence="1">
    <location>
        <begin position="184"/>
        <end position="198"/>
    </location>
</feature>
<proteinExistence type="predicted"/>
<evidence type="ECO:0000256" key="1">
    <source>
        <dbReference type="SAM" id="MobiDB-lite"/>
    </source>
</evidence>
<feature type="compositionally biased region" description="Basic and acidic residues" evidence="1">
    <location>
        <begin position="113"/>
        <end position="137"/>
    </location>
</feature>
<accession>A0A384BWH1</accession>
<dbReference type="STRING" id="29073.ENSUMAP00000026416"/>
<keyword evidence="3" id="KW-1185">Reference proteome</keyword>
<sequence length="277" mass="31552">MQRRGPTSVLLWLPLPLLLALLMGVATTAPLAPRPSKEELTRCLAEVVTEVLTLGQAQRSPCTALLHKEMCETEPYGCVSTREKGLLVGDFKKQEDGKTRSSQEVREEEEEAAERAHKSEVREQTIHEQLHSRLRQEENEEEEEEKTEEEEKRKKRGPMEPFEGLWKQDLEGGGGPQKQMTEQTTDKETAQFEAEEKAMQVLGGAHSLWQGAEGGGGERHEDSPHHHHLHQPAAEPKQEEKEEASEREEHDMERLEHVREELKKASEILGEEIRREG</sequence>
<evidence type="ECO:0000256" key="2">
    <source>
        <dbReference type="SAM" id="SignalP"/>
    </source>
</evidence>
<reference evidence="4" key="1">
    <citation type="submission" date="2025-08" db="UniProtKB">
        <authorList>
            <consortium name="RefSeq"/>
        </authorList>
    </citation>
    <scope>IDENTIFICATION</scope>
    <source>
        <tissue evidence="4">Whole blood</tissue>
    </source>
</reference>
<dbReference type="AlphaFoldDB" id="A0A384BWH1"/>
<organism evidence="3 4">
    <name type="scientific">Ursus maritimus</name>
    <name type="common">Polar bear</name>
    <name type="synonym">Thalarctos maritimus</name>
    <dbReference type="NCBI Taxonomy" id="29073"/>
    <lineage>
        <taxon>Eukaryota</taxon>
        <taxon>Metazoa</taxon>
        <taxon>Chordata</taxon>
        <taxon>Craniata</taxon>
        <taxon>Vertebrata</taxon>
        <taxon>Euteleostomi</taxon>
        <taxon>Mammalia</taxon>
        <taxon>Eutheria</taxon>
        <taxon>Laurasiatheria</taxon>
        <taxon>Carnivora</taxon>
        <taxon>Caniformia</taxon>
        <taxon>Ursidae</taxon>
        <taxon>Ursus</taxon>
    </lineage>
</organism>
<gene>
    <name evidence="4" type="primary">CCER2</name>
</gene>
<feature type="compositionally biased region" description="Acidic residues" evidence="1">
    <location>
        <begin position="138"/>
        <end position="148"/>
    </location>
</feature>
<name>A0A384BWH1_URSMA</name>
<evidence type="ECO:0000313" key="3">
    <source>
        <dbReference type="Proteomes" id="UP000261680"/>
    </source>
</evidence>
<feature type="region of interest" description="Disordered" evidence="1">
    <location>
        <begin position="90"/>
        <end position="256"/>
    </location>
</feature>
<dbReference type="RefSeq" id="XP_008686907.2">
    <property type="nucleotide sequence ID" value="XM_008688685.2"/>
</dbReference>
<protein>
    <submittedName>
        <fullName evidence="4">Coiled-coil domain-containing glutamate-rich protein 2</fullName>
    </submittedName>
</protein>
<feature type="compositionally biased region" description="Basic and acidic residues" evidence="1">
    <location>
        <begin position="90"/>
        <end position="105"/>
    </location>
</feature>
<feature type="chain" id="PRO_5035476049" evidence="2">
    <location>
        <begin position="29"/>
        <end position="277"/>
    </location>
</feature>
<feature type="compositionally biased region" description="Basic and acidic residues" evidence="1">
    <location>
        <begin position="247"/>
        <end position="256"/>
    </location>
</feature>
<evidence type="ECO:0000313" key="4">
    <source>
        <dbReference type="RefSeq" id="XP_008686907.2"/>
    </source>
</evidence>
<dbReference type="CTD" id="643669"/>
<dbReference type="KEGG" id="umr:103661018"/>
<dbReference type="GeneID" id="103661018"/>
<keyword evidence="2" id="KW-0732">Signal</keyword>